<protein>
    <submittedName>
        <fullName evidence="1">Uncharacterized protein</fullName>
    </submittedName>
</protein>
<proteinExistence type="predicted"/>
<evidence type="ECO:0000313" key="2">
    <source>
        <dbReference type="Proteomes" id="UP000238217"/>
    </source>
</evidence>
<sequence length="86" mass="9843">MRVCHGLGAAAMVSEHEEDFPQCCLLVGNPEEQRVHRKYLLVVGRKCRFCGILKVITKCRFNMFTGRLEEVVLPEYNGMLVSEVEQ</sequence>
<keyword evidence="2" id="KW-1185">Reference proteome</keyword>
<dbReference type="Proteomes" id="UP000238217">
    <property type="component" value="Unassembled WGS sequence"/>
</dbReference>
<evidence type="ECO:0000313" key="1">
    <source>
        <dbReference type="EMBL" id="PRZ18699.1"/>
    </source>
</evidence>
<dbReference type="RefSeq" id="WP_146131034.1">
    <property type="nucleotide sequence ID" value="NZ_PVTY01000001.1"/>
</dbReference>
<dbReference type="AlphaFoldDB" id="A0A2T0YSE1"/>
<name>A0A2T0YSE1_9MICC</name>
<gene>
    <name evidence="1" type="ORF">BCL67_1015</name>
</gene>
<organism evidence="1 2">
    <name type="scientific">Nesterenkonia sandarakina</name>
    <dbReference type="NCBI Taxonomy" id="272918"/>
    <lineage>
        <taxon>Bacteria</taxon>
        <taxon>Bacillati</taxon>
        <taxon>Actinomycetota</taxon>
        <taxon>Actinomycetes</taxon>
        <taxon>Micrococcales</taxon>
        <taxon>Micrococcaceae</taxon>
        <taxon>Nesterenkonia</taxon>
    </lineage>
</organism>
<comment type="caution">
    <text evidence="1">The sequence shown here is derived from an EMBL/GenBank/DDBJ whole genome shotgun (WGS) entry which is preliminary data.</text>
</comment>
<reference evidence="1 2" key="1">
    <citation type="submission" date="2018-03" db="EMBL/GenBank/DDBJ databases">
        <title>Comparative analysis of microorganisms from saline springs in Andes Mountain Range, Colombia.</title>
        <authorList>
            <person name="Rubin E."/>
        </authorList>
    </citation>
    <scope>NUCLEOTIDE SEQUENCE [LARGE SCALE GENOMIC DNA]</scope>
    <source>
        <strain evidence="1 2">CG 35</strain>
    </source>
</reference>
<dbReference type="EMBL" id="PVTY01000001">
    <property type="protein sequence ID" value="PRZ18699.1"/>
    <property type="molecule type" value="Genomic_DNA"/>
</dbReference>
<accession>A0A2T0YSE1</accession>